<dbReference type="EMBL" id="NASK01000078">
    <property type="protein sequence ID" value="OTQ51539.1"/>
    <property type="molecule type" value="Genomic_DNA"/>
</dbReference>
<dbReference type="SUPFAM" id="SSF103473">
    <property type="entry name" value="MFS general substrate transporter"/>
    <property type="match status" value="1"/>
</dbReference>
<reference evidence="2 3" key="1">
    <citation type="submission" date="2017-03" db="EMBL/GenBank/DDBJ databases">
        <title>Comparative genomics of honeybee gut symbionts reveal geographically distinct and subgroup specific antibiotic resistance.</title>
        <authorList>
            <person name="Ludvigsen J."/>
            <person name="Porcellato D."/>
            <person name="Labee-Lund T.M."/>
            <person name="Amdam G.V."/>
            <person name="Rudi K."/>
        </authorList>
    </citation>
    <scope>NUCLEOTIDE SEQUENCE [LARGE SCALE GENOMIC DNA]</scope>
    <source>
        <strain evidence="2 3">A-4-12</strain>
    </source>
</reference>
<comment type="caution">
    <text evidence="2">The sequence shown here is derived from an EMBL/GenBank/DDBJ whole genome shotgun (WGS) entry which is preliminary data.</text>
</comment>
<keyword evidence="1" id="KW-0472">Membrane</keyword>
<feature type="transmembrane region" description="Helical" evidence="1">
    <location>
        <begin position="6"/>
        <end position="27"/>
    </location>
</feature>
<proteinExistence type="predicted"/>
<dbReference type="InterPro" id="IPR036259">
    <property type="entry name" value="MFS_trans_sf"/>
</dbReference>
<keyword evidence="1" id="KW-1133">Transmembrane helix</keyword>
<dbReference type="Proteomes" id="UP000194968">
    <property type="component" value="Unassembled WGS sequence"/>
</dbReference>
<feature type="transmembrane region" description="Helical" evidence="1">
    <location>
        <begin position="150"/>
        <end position="177"/>
    </location>
</feature>
<keyword evidence="1" id="KW-0812">Transmembrane</keyword>
<organism evidence="2 3">
    <name type="scientific">Gilliamella apis</name>
    <dbReference type="NCBI Taxonomy" id="1970738"/>
    <lineage>
        <taxon>Bacteria</taxon>
        <taxon>Pseudomonadati</taxon>
        <taxon>Pseudomonadota</taxon>
        <taxon>Gammaproteobacteria</taxon>
        <taxon>Orbales</taxon>
        <taxon>Orbaceae</taxon>
        <taxon>Gilliamella</taxon>
    </lineage>
</organism>
<evidence type="ECO:0000313" key="3">
    <source>
        <dbReference type="Proteomes" id="UP000194968"/>
    </source>
</evidence>
<dbReference type="RefSeq" id="WP_065578848.1">
    <property type="nucleotide sequence ID" value="NZ_LZGI01000018.1"/>
</dbReference>
<feature type="transmembrane region" description="Helical" evidence="1">
    <location>
        <begin position="117"/>
        <end position="138"/>
    </location>
</feature>
<evidence type="ECO:0000256" key="1">
    <source>
        <dbReference type="SAM" id="Phobius"/>
    </source>
</evidence>
<evidence type="ECO:0000313" key="2">
    <source>
        <dbReference type="EMBL" id="OTQ51539.1"/>
    </source>
</evidence>
<protein>
    <submittedName>
        <fullName evidence="2">Uncharacterized protein</fullName>
    </submittedName>
</protein>
<sequence length="183" mass="21142">MFIPIWMIILIAVLVITLVFVLIFITFSKINKTYELMKKLGNRLEKMSSNLKLYAEKVSSEPKSVDKSEFNEDSFTTLLFIWFRDINTCMAFFTLMLPAVSFFLSKVFNLDINKSDMIIVFVVIGILLMGILIWKMMVDRKKIIKNRRMEILAISVLVFLAAFIGFSLANLAVKLIFDSLILM</sequence>
<name>A0A242NWB1_9GAMM</name>
<feature type="transmembrane region" description="Helical" evidence="1">
    <location>
        <begin position="86"/>
        <end position="105"/>
    </location>
</feature>
<accession>A0A242NWB1</accession>
<dbReference type="AlphaFoldDB" id="A0A242NWB1"/>
<gene>
    <name evidence="2" type="ORF">B6D06_02805</name>
</gene>